<dbReference type="Proteomes" id="UP000471298">
    <property type="component" value="Unassembled WGS sequence"/>
</dbReference>
<dbReference type="Pfam" id="PF03600">
    <property type="entry name" value="CitMHS"/>
    <property type="match status" value="1"/>
</dbReference>
<dbReference type="InterPro" id="IPR036721">
    <property type="entry name" value="RCK_C_sf"/>
</dbReference>
<keyword evidence="4" id="KW-0677">Repeat</keyword>
<dbReference type="SUPFAM" id="SSF116726">
    <property type="entry name" value="TrkA C-terminal domain-like"/>
    <property type="match status" value="2"/>
</dbReference>
<keyword evidence="3 7" id="KW-0812">Transmembrane</keyword>
<dbReference type="GO" id="GO:0006813">
    <property type="term" value="P:potassium ion transport"/>
    <property type="evidence" value="ECO:0007669"/>
    <property type="project" value="InterPro"/>
</dbReference>
<name>A0A6N7EXJ3_9GAMM</name>
<keyword evidence="10" id="KW-1185">Reference proteome</keyword>
<feature type="transmembrane region" description="Helical" evidence="7">
    <location>
        <begin position="94"/>
        <end position="124"/>
    </location>
</feature>
<dbReference type="RefSeq" id="WP_152810015.1">
    <property type="nucleotide sequence ID" value="NZ_WHNW01000004.1"/>
</dbReference>
<evidence type="ECO:0000256" key="2">
    <source>
        <dbReference type="ARBA" id="ARBA00022448"/>
    </source>
</evidence>
<feature type="transmembrane region" description="Helical" evidence="7">
    <location>
        <begin position="531"/>
        <end position="549"/>
    </location>
</feature>
<dbReference type="InterPro" id="IPR004680">
    <property type="entry name" value="Cit_transptr-like_dom"/>
</dbReference>
<evidence type="ECO:0000313" key="10">
    <source>
        <dbReference type="Proteomes" id="UP000471298"/>
    </source>
</evidence>
<feature type="transmembrane region" description="Helical" evidence="7">
    <location>
        <begin position="180"/>
        <end position="200"/>
    </location>
</feature>
<dbReference type="PROSITE" id="PS51202">
    <property type="entry name" value="RCK_C"/>
    <property type="match status" value="2"/>
</dbReference>
<dbReference type="InParanoid" id="A0A6N7EXJ3"/>
<gene>
    <name evidence="9" type="ORF">GCU85_05050</name>
</gene>
<evidence type="ECO:0000256" key="3">
    <source>
        <dbReference type="ARBA" id="ARBA00022692"/>
    </source>
</evidence>
<feature type="transmembrane region" description="Helical" evidence="7">
    <location>
        <begin position="485"/>
        <end position="501"/>
    </location>
</feature>
<evidence type="ECO:0000256" key="4">
    <source>
        <dbReference type="ARBA" id="ARBA00022737"/>
    </source>
</evidence>
<feature type="transmembrane region" description="Helical" evidence="7">
    <location>
        <begin position="423"/>
        <end position="440"/>
    </location>
</feature>
<dbReference type="PANTHER" id="PTHR43652:SF2">
    <property type="entry name" value="BASIC AMINO ACID ANTIPORTER YFCC-RELATED"/>
    <property type="match status" value="1"/>
</dbReference>
<feature type="domain" description="RCK C-terminal" evidence="8">
    <location>
        <begin position="208"/>
        <end position="293"/>
    </location>
</feature>
<feature type="transmembrane region" description="Helical" evidence="7">
    <location>
        <begin position="7"/>
        <end position="22"/>
    </location>
</feature>
<keyword evidence="2" id="KW-0813">Transport</keyword>
<feature type="transmembrane region" description="Helical" evidence="7">
    <location>
        <begin position="136"/>
        <end position="160"/>
    </location>
</feature>
<proteinExistence type="predicted"/>
<feature type="transmembrane region" description="Helical" evidence="7">
    <location>
        <begin position="28"/>
        <end position="44"/>
    </location>
</feature>
<accession>A0A6N7EXJ3</accession>
<dbReference type="GO" id="GO:0005886">
    <property type="term" value="C:plasma membrane"/>
    <property type="evidence" value="ECO:0007669"/>
    <property type="project" value="TreeGrafter"/>
</dbReference>
<comment type="caution">
    <text evidence="9">The sequence shown here is derived from an EMBL/GenBank/DDBJ whole genome shotgun (WGS) entry which is preliminary data.</text>
</comment>
<evidence type="ECO:0000313" key="9">
    <source>
        <dbReference type="EMBL" id="MPV86099.1"/>
    </source>
</evidence>
<feature type="transmembrane region" description="Helical" evidence="7">
    <location>
        <begin position="447"/>
        <end position="465"/>
    </location>
</feature>
<feature type="transmembrane region" description="Helical" evidence="7">
    <location>
        <begin position="400"/>
        <end position="417"/>
    </location>
</feature>
<dbReference type="PANTHER" id="PTHR43652">
    <property type="entry name" value="BASIC AMINO ACID ANTIPORTER YFCC-RELATED"/>
    <property type="match status" value="1"/>
</dbReference>
<reference evidence="9 10" key="1">
    <citation type="submission" date="2019-10" db="EMBL/GenBank/DDBJ databases">
        <title>Cardiobacteriales fam. a chemoheterotrophic member of the order Cardiobacteriales, and proposal of Cardiobacteriales fam. nov.</title>
        <authorList>
            <person name="Wang C."/>
        </authorList>
    </citation>
    <scope>NUCLEOTIDE SEQUENCE [LARGE SCALE GENOMIC DNA]</scope>
    <source>
        <strain evidence="9 10">ML27</strain>
    </source>
</reference>
<evidence type="ECO:0000259" key="8">
    <source>
        <dbReference type="PROSITE" id="PS51202"/>
    </source>
</evidence>
<dbReference type="PROSITE" id="PS01271">
    <property type="entry name" value="NA_SULFATE"/>
    <property type="match status" value="1"/>
</dbReference>
<dbReference type="AlphaFoldDB" id="A0A6N7EXJ3"/>
<dbReference type="InterPro" id="IPR031312">
    <property type="entry name" value="Na/sul_symport_CS"/>
</dbReference>
<comment type="subcellular location">
    <subcellularLocation>
        <location evidence="1">Membrane</location>
        <topology evidence="1">Multi-pass membrane protein</topology>
    </subcellularLocation>
</comment>
<dbReference type="CDD" id="cd01115">
    <property type="entry name" value="SLC13_permease"/>
    <property type="match status" value="1"/>
</dbReference>
<dbReference type="EMBL" id="WHNW01000004">
    <property type="protein sequence ID" value="MPV86099.1"/>
    <property type="molecule type" value="Genomic_DNA"/>
</dbReference>
<keyword evidence="6 7" id="KW-0472">Membrane</keyword>
<dbReference type="InterPro" id="IPR006037">
    <property type="entry name" value="RCK_C"/>
</dbReference>
<dbReference type="FunCoup" id="A0A6N7EXJ3">
    <property type="interactions" value="48"/>
</dbReference>
<sequence length="591" mass="63548">MTTDQALITAILVATLGLFIWNKWRYDIVAMTALVTATLFGLVDQNTMFSGFGHPAVITVAAILIISHALQYSGALEVVANWLKGFGQHTSIQLFLLTGIVAVCSGFMNNVGALALFLPITVALAKRKKAHPGSMLMPISFASLLGGTVTLIGTPPNIIISAYREQQTGTAFSMFDFAPVGMLVALAGVLYLSFIGWRFLPKRDTAASSNDQLAAASEYMTEVRIPANNKYLNRSLYRVLKLCEGEAIQILSIVRGEQRMLAPTQYEILRENDILVVEGQPDAIQQFLDDADFEMVDAKVDTQTLQSDTVSIVEVVIGPDSRMIGRSASGMHLSANHGINLMAISRRGQSIKQRLHRTTLRAGDVLLLQSDQDSLAAKLEYLGCFPLAERNITLGKHRKMWTTIAIFAVAILVTSLTNLSSSLTFTAAVGALVVTKIVNLRNLYNSVEWPVIVLLAALIPVGQALETTGTTGLIANGIVHASQGASVYILLGVVIIISMLLSDVINNAATAVIMAPIGASIATSLGYPVEAFLMAVCIGASCTFLSPIGHQSNLLVMSPGGYRFGDYARMGWLLDIIVVLVAVPAIAFFWL</sequence>
<evidence type="ECO:0000256" key="1">
    <source>
        <dbReference type="ARBA" id="ARBA00004141"/>
    </source>
</evidence>
<organism evidence="9 10">
    <name type="scientific">Ostreibacterium oceani</name>
    <dbReference type="NCBI Taxonomy" id="2654998"/>
    <lineage>
        <taxon>Bacteria</taxon>
        <taxon>Pseudomonadati</taxon>
        <taxon>Pseudomonadota</taxon>
        <taxon>Gammaproteobacteria</taxon>
        <taxon>Cardiobacteriales</taxon>
        <taxon>Ostreibacteriaceae</taxon>
        <taxon>Ostreibacterium</taxon>
    </lineage>
</organism>
<keyword evidence="5 7" id="KW-1133">Transmembrane helix</keyword>
<feature type="domain" description="RCK C-terminal" evidence="8">
    <location>
        <begin position="300"/>
        <end position="385"/>
    </location>
</feature>
<dbReference type="InterPro" id="IPR051679">
    <property type="entry name" value="DASS-Related_Transporters"/>
</dbReference>
<dbReference type="Gene3D" id="3.30.70.1450">
    <property type="entry name" value="Regulator of K+ conductance, C-terminal domain"/>
    <property type="match status" value="2"/>
</dbReference>
<feature type="transmembrane region" description="Helical" evidence="7">
    <location>
        <begin position="56"/>
        <end position="74"/>
    </location>
</feature>
<evidence type="ECO:0000256" key="5">
    <source>
        <dbReference type="ARBA" id="ARBA00022989"/>
    </source>
</evidence>
<evidence type="ECO:0000256" key="7">
    <source>
        <dbReference type="SAM" id="Phobius"/>
    </source>
</evidence>
<feature type="transmembrane region" description="Helical" evidence="7">
    <location>
        <begin position="570"/>
        <end position="590"/>
    </location>
</feature>
<evidence type="ECO:0000256" key="6">
    <source>
        <dbReference type="ARBA" id="ARBA00023136"/>
    </source>
</evidence>
<dbReference type="Pfam" id="PF02080">
    <property type="entry name" value="TrkA_C"/>
    <property type="match status" value="2"/>
</dbReference>
<dbReference type="GO" id="GO:0008324">
    <property type="term" value="F:monoatomic cation transmembrane transporter activity"/>
    <property type="evidence" value="ECO:0007669"/>
    <property type="project" value="InterPro"/>
</dbReference>
<protein>
    <submittedName>
        <fullName evidence="9">SLC13 family permease</fullName>
    </submittedName>
</protein>